<dbReference type="InterPro" id="IPR011051">
    <property type="entry name" value="RmlC_Cupin_sf"/>
</dbReference>
<accession>A0A495IJ19</accession>
<organism evidence="3 4">
    <name type="scientific">Frondihabitans australicus</name>
    <dbReference type="NCBI Taxonomy" id="386892"/>
    <lineage>
        <taxon>Bacteria</taxon>
        <taxon>Bacillati</taxon>
        <taxon>Actinomycetota</taxon>
        <taxon>Actinomycetes</taxon>
        <taxon>Micrococcales</taxon>
        <taxon>Microbacteriaceae</taxon>
        <taxon>Frondihabitans</taxon>
    </lineage>
</organism>
<sequence length="190" mass="20159">MSSDTPPAVPPSASPDTPPVPGQVARRTVSGEVIEWLDVPARAEALGLEPHPEGGWYRRTWTSPITVPFGDSTRPGATLIHFLLPPGEASAWHRVESDEIWLWHGPDPLVLELGGHGESPVSPSDDESTQEQPDVFRILLGGGAGTLLGEAAQGLIPGGVWQRTLPSDGETLVSCVVSPGFSFDDFTLAE</sequence>
<dbReference type="CDD" id="cd06121">
    <property type="entry name" value="cupin_YML079wp"/>
    <property type="match status" value="1"/>
</dbReference>
<dbReference type="AlphaFoldDB" id="A0A495IJ19"/>
<evidence type="ECO:0000259" key="2">
    <source>
        <dbReference type="Pfam" id="PF06172"/>
    </source>
</evidence>
<keyword evidence="4" id="KW-1185">Reference proteome</keyword>
<dbReference type="SUPFAM" id="SSF51182">
    <property type="entry name" value="RmlC-like cupins"/>
    <property type="match status" value="1"/>
</dbReference>
<feature type="region of interest" description="Disordered" evidence="1">
    <location>
        <begin position="1"/>
        <end position="25"/>
    </location>
</feature>
<evidence type="ECO:0000313" key="4">
    <source>
        <dbReference type="Proteomes" id="UP000280008"/>
    </source>
</evidence>
<dbReference type="OrthoDB" id="9798288at2"/>
<dbReference type="InterPro" id="IPR039935">
    <property type="entry name" value="YML079W-like"/>
</dbReference>
<dbReference type="InterPro" id="IPR014710">
    <property type="entry name" value="RmlC-like_jellyroll"/>
</dbReference>
<evidence type="ECO:0000313" key="3">
    <source>
        <dbReference type="EMBL" id="RKR75106.1"/>
    </source>
</evidence>
<protein>
    <recommendedName>
        <fullName evidence="2">DUF985 domain-containing protein</fullName>
    </recommendedName>
</protein>
<name>A0A495IJ19_9MICO</name>
<proteinExistence type="predicted"/>
<dbReference type="PANTHER" id="PTHR33387">
    <property type="entry name" value="RMLC-LIKE JELLY ROLL FOLD PROTEIN"/>
    <property type="match status" value="1"/>
</dbReference>
<evidence type="ECO:0000256" key="1">
    <source>
        <dbReference type="SAM" id="MobiDB-lite"/>
    </source>
</evidence>
<gene>
    <name evidence="3" type="ORF">C8E83_2243</name>
</gene>
<dbReference type="InterPro" id="IPR009327">
    <property type="entry name" value="Cupin_DUF985"/>
</dbReference>
<dbReference type="Pfam" id="PF06172">
    <property type="entry name" value="Cupin_5"/>
    <property type="match status" value="1"/>
</dbReference>
<dbReference type="PANTHER" id="PTHR33387:SF3">
    <property type="entry name" value="DUF985 DOMAIN-CONTAINING PROTEIN"/>
    <property type="match status" value="1"/>
</dbReference>
<feature type="domain" description="DUF985" evidence="2">
    <location>
        <begin position="44"/>
        <end position="189"/>
    </location>
</feature>
<reference evidence="3 4" key="1">
    <citation type="submission" date="2018-10" db="EMBL/GenBank/DDBJ databases">
        <title>Sequencing the genomes of 1000 actinobacteria strains.</title>
        <authorList>
            <person name="Klenk H.-P."/>
        </authorList>
    </citation>
    <scope>NUCLEOTIDE SEQUENCE [LARGE SCALE GENOMIC DNA]</scope>
    <source>
        <strain evidence="3 4">DSM 17894</strain>
    </source>
</reference>
<dbReference type="Proteomes" id="UP000280008">
    <property type="component" value="Unassembled WGS sequence"/>
</dbReference>
<feature type="compositionally biased region" description="Pro residues" evidence="1">
    <location>
        <begin position="7"/>
        <end position="21"/>
    </location>
</feature>
<dbReference type="Gene3D" id="2.60.120.10">
    <property type="entry name" value="Jelly Rolls"/>
    <property type="match status" value="1"/>
</dbReference>
<dbReference type="EMBL" id="RBKS01000001">
    <property type="protein sequence ID" value="RKR75106.1"/>
    <property type="molecule type" value="Genomic_DNA"/>
</dbReference>
<comment type="caution">
    <text evidence="3">The sequence shown here is derived from an EMBL/GenBank/DDBJ whole genome shotgun (WGS) entry which is preliminary data.</text>
</comment>